<sequence length="112" mass="12038">MLFKIIYVAGQQTLHVVASAYAHPAAIAPHSSCAGLVETSRDLLTGLPSQANSNIPPPNFHFTMSLVRKTFFSWCKKLADGNDEEEDNCYALAASLEGDDDDDGGYDYAPAA</sequence>
<accession>A0AAD8IY98</accession>
<gene>
    <name evidence="1" type="ORF">POM88_011618</name>
</gene>
<name>A0AAD8IY98_9APIA</name>
<reference evidence="1" key="1">
    <citation type="submission" date="2023-02" db="EMBL/GenBank/DDBJ databases">
        <title>Genome of toxic invasive species Heracleum sosnowskyi carries increased number of genes despite the absence of recent whole-genome duplications.</title>
        <authorList>
            <person name="Schelkunov M."/>
            <person name="Shtratnikova V."/>
            <person name="Makarenko M."/>
            <person name="Klepikova A."/>
            <person name="Omelchenko D."/>
            <person name="Novikova G."/>
            <person name="Obukhova E."/>
            <person name="Bogdanov V."/>
            <person name="Penin A."/>
            <person name="Logacheva M."/>
        </authorList>
    </citation>
    <scope>NUCLEOTIDE SEQUENCE</scope>
    <source>
        <strain evidence="1">Hsosn_3</strain>
        <tissue evidence="1">Leaf</tissue>
    </source>
</reference>
<dbReference type="EMBL" id="JAUIZM010000003">
    <property type="protein sequence ID" value="KAK1392562.1"/>
    <property type="molecule type" value="Genomic_DNA"/>
</dbReference>
<reference evidence="1" key="2">
    <citation type="submission" date="2023-05" db="EMBL/GenBank/DDBJ databases">
        <authorList>
            <person name="Schelkunov M.I."/>
        </authorList>
    </citation>
    <scope>NUCLEOTIDE SEQUENCE</scope>
    <source>
        <strain evidence="1">Hsosn_3</strain>
        <tissue evidence="1">Leaf</tissue>
    </source>
</reference>
<evidence type="ECO:0000313" key="2">
    <source>
        <dbReference type="Proteomes" id="UP001237642"/>
    </source>
</evidence>
<dbReference type="Proteomes" id="UP001237642">
    <property type="component" value="Unassembled WGS sequence"/>
</dbReference>
<comment type="caution">
    <text evidence="1">The sequence shown here is derived from an EMBL/GenBank/DDBJ whole genome shotgun (WGS) entry which is preliminary data.</text>
</comment>
<dbReference type="AlphaFoldDB" id="A0AAD8IY98"/>
<organism evidence="1 2">
    <name type="scientific">Heracleum sosnowskyi</name>
    <dbReference type="NCBI Taxonomy" id="360622"/>
    <lineage>
        <taxon>Eukaryota</taxon>
        <taxon>Viridiplantae</taxon>
        <taxon>Streptophyta</taxon>
        <taxon>Embryophyta</taxon>
        <taxon>Tracheophyta</taxon>
        <taxon>Spermatophyta</taxon>
        <taxon>Magnoliopsida</taxon>
        <taxon>eudicotyledons</taxon>
        <taxon>Gunneridae</taxon>
        <taxon>Pentapetalae</taxon>
        <taxon>asterids</taxon>
        <taxon>campanulids</taxon>
        <taxon>Apiales</taxon>
        <taxon>Apiaceae</taxon>
        <taxon>Apioideae</taxon>
        <taxon>apioid superclade</taxon>
        <taxon>Tordylieae</taxon>
        <taxon>Tordyliinae</taxon>
        <taxon>Heracleum</taxon>
    </lineage>
</organism>
<evidence type="ECO:0000313" key="1">
    <source>
        <dbReference type="EMBL" id="KAK1392562.1"/>
    </source>
</evidence>
<protein>
    <submittedName>
        <fullName evidence="1">Uncharacterized protein</fullName>
    </submittedName>
</protein>
<keyword evidence="2" id="KW-1185">Reference proteome</keyword>
<proteinExistence type="predicted"/>